<dbReference type="PROSITE" id="PS51898">
    <property type="entry name" value="TYR_RECOMBINASE"/>
    <property type="match status" value="1"/>
</dbReference>
<organism evidence="6 7">
    <name type="scientific">Gordonia rubripertincta</name>
    <name type="common">Rhodococcus corallinus</name>
    <dbReference type="NCBI Taxonomy" id="36822"/>
    <lineage>
        <taxon>Bacteria</taxon>
        <taxon>Bacillati</taxon>
        <taxon>Actinomycetota</taxon>
        <taxon>Actinomycetes</taxon>
        <taxon>Mycobacteriales</taxon>
        <taxon>Gordoniaceae</taxon>
        <taxon>Gordonia</taxon>
    </lineage>
</organism>
<evidence type="ECO:0000313" key="7">
    <source>
        <dbReference type="Proteomes" id="UP001067235"/>
    </source>
</evidence>
<dbReference type="RefSeq" id="WP_301570639.1">
    <property type="nucleotide sequence ID" value="NZ_JAPWIE010000002.1"/>
</dbReference>
<evidence type="ECO:0000256" key="4">
    <source>
        <dbReference type="SAM" id="MobiDB-lite"/>
    </source>
</evidence>
<proteinExistence type="inferred from homology"/>
<keyword evidence="3" id="KW-0233">DNA recombination</keyword>
<dbReference type="InterPro" id="IPR002104">
    <property type="entry name" value="Integrase_catalytic"/>
</dbReference>
<dbReference type="Gene3D" id="1.10.443.10">
    <property type="entry name" value="Intergrase catalytic core"/>
    <property type="match status" value="1"/>
</dbReference>
<comment type="caution">
    <text evidence="6">The sequence shown here is derived from an EMBL/GenBank/DDBJ whole genome shotgun (WGS) entry which is preliminary data.</text>
</comment>
<keyword evidence="2" id="KW-0238">DNA-binding</keyword>
<evidence type="ECO:0000259" key="5">
    <source>
        <dbReference type="PROSITE" id="PS51898"/>
    </source>
</evidence>
<dbReference type="PANTHER" id="PTHR30349">
    <property type="entry name" value="PHAGE INTEGRASE-RELATED"/>
    <property type="match status" value="1"/>
</dbReference>
<feature type="region of interest" description="Disordered" evidence="4">
    <location>
        <begin position="1"/>
        <end position="56"/>
    </location>
</feature>
<evidence type="ECO:0000256" key="2">
    <source>
        <dbReference type="ARBA" id="ARBA00023125"/>
    </source>
</evidence>
<dbReference type="Gene3D" id="1.10.150.130">
    <property type="match status" value="1"/>
</dbReference>
<dbReference type="Pfam" id="PF00589">
    <property type="entry name" value="Phage_integrase"/>
    <property type="match status" value="1"/>
</dbReference>
<dbReference type="InterPro" id="IPR050090">
    <property type="entry name" value="Tyrosine_recombinase_XerCD"/>
</dbReference>
<keyword evidence="7" id="KW-1185">Reference proteome</keyword>
<feature type="compositionally biased region" description="Basic and acidic residues" evidence="4">
    <location>
        <begin position="20"/>
        <end position="34"/>
    </location>
</feature>
<gene>
    <name evidence="6" type="ORF">O4213_08890</name>
</gene>
<dbReference type="CDD" id="cd01189">
    <property type="entry name" value="INT_ICEBs1_C_like"/>
    <property type="match status" value="1"/>
</dbReference>
<dbReference type="InterPro" id="IPR013762">
    <property type="entry name" value="Integrase-like_cat_sf"/>
</dbReference>
<sequence>MAHIRTRSTTQQHRNGRAIAHHEVRWREDLRDGRGLPVPVDPARPEGRKKQVTRQKSFHDLKAAEAFRDNLNAAKHHPGGVVVQRDQLFAHAAEAWLASRTDLKARTHAEYTKLLTPYTRSRKDAEGNSTAHLSIIATFGGKAVAAITRQQIADWIAAMVAAGKLPSTVRHAYFIVRMVLGQAVVDGRLRDNPADYVKLPSERTANSGTPGVVDDPDMFLTAEQVSALVAATPWPFNVYVHLAAWSGLRAAELCGLQVGDVELPTRAINSNARPKPGLLRVERTVMAQDGELIYDTPKTRGSRRRVPLPPTTVDLMRDYLALHPRADESTAPLFPSMRLIAQKPTGVRATDKDGKRIVPTADEALAALTVDEAEARLELDWSAMLRHNSFYKAVYRTAVMRANRLGKVAGSGEKLPPALKFHALRHTYASLCVAAGIPPLEIARFMGHAKVTTTLSVYAHLFEEDHTDAMAALGAMDQPQAENVVRLRG</sequence>
<accession>A0ABT4MSW1</accession>
<feature type="domain" description="Tyr recombinase" evidence="5">
    <location>
        <begin position="215"/>
        <end position="471"/>
    </location>
</feature>
<comment type="similarity">
    <text evidence="1">Belongs to the 'phage' integrase family.</text>
</comment>
<dbReference type="Proteomes" id="UP001067235">
    <property type="component" value="Unassembled WGS sequence"/>
</dbReference>
<dbReference type="InterPro" id="IPR010998">
    <property type="entry name" value="Integrase_recombinase_N"/>
</dbReference>
<name>A0ABT4MSW1_GORRU</name>
<dbReference type="SUPFAM" id="SSF56349">
    <property type="entry name" value="DNA breaking-rejoining enzymes"/>
    <property type="match status" value="1"/>
</dbReference>
<evidence type="ECO:0000256" key="1">
    <source>
        <dbReference type="ARBA" id="ARBA00008857"/>
    </source>
</evidence>
<dbReference type="PANTHER" id="PTHR30349:SF64">
    <property type="entry name" value="PROPHAGE INTEGRASE INTD-RELATED"/>
    <property type="match status" value="1"/>
</dbReference>
<evidence type="ECO:0000313" key="6">
    <source>
        <dbReference type="EMBL" id="MCZ4550098.1"/>
    </source>
</evidence>
<evidence type="ECO:0000256" key="3">
    <source>
        <dbReference type="ARBA" id="ARBA00023172"/>
    </source>
</evidence>
<dbReference type="InterPro" id="IPR011010">
    <property type="entry name" value="DNA_brk_join_enz"/>
</dbReference>
<reference evidence="6" key="1">
    <citation type="submission" date="2022-12" db="EMBL/GenBank/DDBJ databases">
        <authorList>
            <person name="Krivoruchko A.V."/>
            <person name="Elkin A."/>
        </authorList>
    </citation>
    <scope>NUCLEOTIDE SEQUENCE</scope>
    <source>
        <strain evidence="6">IEGM 1388</strain>
    </source>
</reference>
<protein>
    <submittedName>
        <fullName evidence="6">Site-specific integrase</fullName>
    </submittedName>
</protein>
<dbReference type="EMBL" id="JAPWIE010000002">
    <property type="protein sequence ID" value="MCZ4550098.1"/>
    <property type="molecule type" value="Genomic_DNA"/>
</dbReference>